<evidence type="ECO:0000256" key="3">
    <source>
        <dbReference type="ARBA" id="ARBA00022827"/>
    </source>
</evidence>
<dbReference type="AlphaFoldDB" id="A0A8S0X896"/>
<evidence type="ECO:0000256" key="2">
    <source>
        <dbReference type="ARBA" id="ARBA00022630"/>
    </source>
</evidence>
<evidence type="ECO:0000313" key="6">
    <source>
        <dbReference type="Proteomes" id="UP000467700"/>
    </source>
</evidence>
<dbReference type="InterPro" id="IPR023209">
    <property type="entry name" value="DAO"/>
</dbReference>
<reference evidence="5 6" key="1">
    <citation type="submission" date="2020-01" db="EMBL/GenBank/DDBJ databases">
        <authorList>
            <person name="Gupta K D."/>
        </authorList>
    </citation>
    <scope>NUCLEOTIDE SEQUENCE [LARGE SCALE GENOMIC DNA]</scope>
</reference>
<dbReference type="SUPFAM" id="SSF51971">
    <property type="entry name" value="Nucleotide-binding domain"/>
    <property type="match status" value="1"/>
</dbReference>
<evidence type="ECO:0008006" key="7">
    <source>
        <dbReference type="Google" id="ProtNLM"/>
    </source>
</evidence>
<proteinExistence type="predicted"/>
<accession>A0A8S0X896</accession>
<dbReference type="GO" id="GO:0003884">
    <property type="term" value="F:D-amino-acid oxidase activity"/>
    <property type="evidence" value="ECO:0007669"/>
    <property type="project" value="InterPro"/>
</dbReference>
<keyword evidence="3" id="KW-0274">FAD</keyword>
<dbReference type="EMBL" id="CACVBS010000088">
    <property type="protein sequence ID" value="CAA7270242.1"/>
    <property type="molecule type" value="Genomic_DNA"/>
</dbReference>
<dbReference type="Proteomes" id="UP000467700">
    <property type="component" value="Unassembled WGS sequence"/>
</dbReference>
<evidence type="ECO:0000256" key="1">
    <source>
        <dbReference type="ARBA" id="ARBA00001974"/>
    </source>
</evidence>
<evidence type="ECO:0000313" key="5">
    <source>
        <dbReference type="EMBL" id="CAA7270242.1"/>
    </source>
</evidence>
<protein>
    <recommendedName>
        <fullName evidence="7">FAD dependent oxidoreductase domain-containing protein</fullName>
    </recommendedName>
</protein>
<evidence type="ECO:0000256" key="4">
    <source>
        <dbReference type="ARBA" id="ARBA00023002"/>
    </source>
</evidence>
<dbReference type="PANTHER" id="PTHR11530:SF11">
    <property type="entry name" value="D-ASPARTATE OXIDASE"/>
    <property type="match status" value="1"/>
</dbReference>
<name>A0A8S0X896_CYCAE</name>
<gene>
    <name evidence="5" type="ORF">AAE3_LOCUS12490</name>
</gene>
<comment type="cofactor">
    <cofactor evidence="1">
        <name>FAD</name>
        <dbReference type="ChEBI" id="CHEBI:57692"/>
    </cofactor>
</comment>
<dbReference type="GO" id="GO:0071949">
    <property type="term" value="F:FAD binding"/>
    <property type="evidence" value="ECO:0007669"/>
    <property type="project" value="InterPro"/>
</dbReference>
<dbReference type="GO" id="GO:0005737">
    <property type="term" value="C:cytoplasm"/>
    <property type="evidence" value="ECO:0007669"/>
    <property type="project" value="TreeGrafter"/>
</dbReference>
<sequence length="119" mass="12981">MATSDAASRDQTQVKKKVIVVGAGVIGLTTALCILEKGDYEVEIIAQTFPTDPKSVNYTSHWAGAHYVSSAETRSLKAEAAGPTFKVFWELSRPGGAAEHCFLRLNQTEYYVKEVESPN</sequence>
<organism evidence="5 6">
    <name type="scientific">Cyclocybe aegerita</name>
    <name type="common">Black poplar mushroom</name>
    <name type="synonym">Agrocybe aegerita</name>
    <dbReference type="NCBI Taxonomy" id="1973307"/>
    <lineage>
        <taxon>Eukaryota</taxon>
        <taxon>Fungi</taxon>
        <taxon>Dikarya</taxon>
        <taxon>Basidiomycota</taxon>
        <taxon>Agaricomycotina</taxon>
        <taxon>Agaricomycetes</taxon>
        <taxon>Agaricomycetidae</taxon>
        <taxon>Agaricales</taxon>
        <taxon>Agaricineae</taxon>
        <taxon>Bolbitiaceae</taxon>
        <taxon>Cyclocybe</taxon>
    </lineage>
</organism>
<keyword evidence="4" id="KW-0560">Oxidoreductase</keyword>
<dbReference type="GO" id="GO:0019478">
    <property type="term" value="P:D-amino acid catabolic process"/>
    <property type="evidence" value="ECO:0007669"/>
    <property type="project" value="TreeGrafter"/>
</dbReference>
<dbReference type="Gene3D" id="3.40.50.720">
    <property type="entry name" value="NAD(P)-binding Rossmann-like Domain"/>
    <property type="match status" value="1"/>
</dbReference>
<keyword evidence="2" id="KW-0285">Flavoprotein</keyword>
<dbReference type="OrthoDB" id="2015447at2759"/>
<dbReference type="PANTHER" id="PTHR11530">
    <property type="entry name" value="D-AMINO ACID OXIDASE"/>
    <property type="match status" value="1"/>
</dbReference>
<comment type="caution">
    <text evidence="5">The sequence shown here is derived from an EMBL/GenBank/DDBJ whole genome shotgun (WGS) entry which is preliminary data.</text>
</comment>
<keyword evidence="6" id="KW-1185">Reference proteome</keyword>